<dbReference type="KEGG" id="spu:373199"/>
<keyword evidence="8" id="KW-0732">Signal</keyword>
<dbReference type="SUPFAM" id="SSF82895">
    <property type="entry name" value="TSP-1 type 1 repeat"/>
    <property type="match status" value="1"/>
</dbReference>
<reference evidence="10" key="1">
    <citation type="journal article" date="1999" name="Dev. Biol.">
        <title>The cortical granule serine protease CGSP1 of the sea urchin, Strongylocentrotus purpuratus, is autocatalytic and contains a low-density lipoprotein receptor-like domain.</title>
        <authorList>
            <person name="Haley S.A."/>
            <person name="Wessel G.M."/>
        </authorList>
    </citation>
    <scope>NUCLEOTIDE SEQUENCE</scope>
</reference>
<accession>Q9XZM7</accession>
<dbReference type="OrthoDB" id="10051896at2759"/>
<dbReference type="InterPro" id="IPR001254">
    <property type="entry name" value="Trypsin_dom"/>
</dbReference>
<evidence type="ECO:0000256" key="3">
    <source>
        <dbReference type="ARBA" id="ARBA00022801"/>
    </source>
</evidence>
<dbReference type="InterPro" id="IPR009003">
    <property type="entry name" value="Peptidase_S1_PA"/>
</dbReference>
<feature type="disulfide bond" evidence="6">
    <location>
        <begin position="50"/>
        <end position="62"/>
    </location>
</feature>
<keyword evidence="1" id="KW-0245">EGF-like domain</keyword>
<name>Q9XZM7_STRPU</name>
<evidence type="ECO:0000256" key="2">
    <source>
        <dbReference type="ARBA" id="ARBA00022670"/>
    </source>
</evidence>
<evidence type="ECO:0000256" key="8">
    <source>
        <dbReference type="SAM" id="SignalP"/>
    </source>
</evidence>
<dbReference type="InterPro" id="IPR000884">
    <property type="entry name" value="TSP1_rpt"/>
</dbReference>
<dbReference type="InterPro" id="IPR036383">
    <property type="entry name" value="TSP1_rpt_sf"/>
</dbReference>
<dbReference type="InterPro" id="IPR018114">
    <property type="entry name" value="TRYPSIN_HIS"/>
</dbReference>
<dbReference type="GeneID" id="373199"/>
<dbReference type="EMBL" id="AF149789">
    <property type="protein sequence ID" value="AAD37426.1"/>
    <property type="molecule type" value="mRNA"/>
</dbReference>
<dbReference type="AlphaFoldDB" id="Q9XZM7"/>
<dbReference type="HOGENOM" id="CLU_521083_0_0_1"/>
<evidence type="ECO:0000256" key="1">
    <source>
        <dbReference type="ARBA" id="ARBA00022536"/>
    </source>
</evidence>
<dbReference type="GO" id="GO:0004252">
    <property type="term" value="F:serine-type endopeptidase activity"/>
    <property type="evidence" value="ECO:0007669"/>
    <property type="project" value="InterPro"/>
</dbReference>
<dbReference type="PhylomeDB" id="Q9XZM7"/>
<dbReference type="FunFam" id="2.40.10.10:FF:000003">
    <property type="entry name" value="Transmembrane serine protease 3"/>
    <property type="match status" value="1"/>
</dbReference>
<dbReference type="Pfam" id="PF00057">
    <property type="entry name" value="Ldl_recept_a"/>
    <property type="match status" value="2"/>
</dbReference>
<evidence type="ECO:0000256" key="4">
    <source>
        <dbReference type="ARBA" id="ARBA00022825"/>
    </source>
</evidence>
<sequence precursor="true">MSLSTLLLISRRQVLAFLVIVLTILQADCTSRINGQVQTIRRSRRQSSSCHQDESQCDDGSCIPAYLACDWYLDCSDRSDEGINCEYDGFECKSGDNMISLEWMCDGSYDCDDGSDEDHQYCENHASVTKVCPRISCDNGTRCVQEGEICDGTQHCSDGLDESDELCSAGNVKCFSCDGGSKCLKWNWVCDEFADCSDMADEFSGWCGTVFQRCWKGAYLCGHTHFCVLQRWRCNNHDDCGDDTDEEDCETDFAWTGSYGWSSWGDWSECHPSCGLGTRSRSRFCASPGGRCLGESQEEEECEQVPCVDENVIACGIKSHIHFRDGGLALAERIVGGQPATAGDWPWQAQLFYRTRGSWQLVCGGTLIDPQVVLTAAHCFMGPMMATSRWQVHLGKHSVDFVPEAGSQHRLVREIFVHKKFGEHGGVGCDIALLILDEPVPQETGQINWACLDEGMPLNDRTECYISGWGVTEMGGNGPDVLHEARMPLIPRRICNYKKSYNGKIEKTMLCAGHLEGGIDACQGDSGGPLSCLGPDDHWYVVGVTSWGHGCAIANKPGVYTKVSSYLDWIDEMIHHYLHHE</sequence>
<feature type="signal peptide" evidence="8">
    <location>
        <begin position="1"/>
        <end position="16"/>
    </location>
</feature>
<dbReference type="PROSITE" id="PS50240">
    <property type="entry name" value="TRYPSIN_DOM"/>
    <property type="match status" value="1"/>
</dbReference>
<organism evidence="10">
    <name type="scientific">Strongylocentrotus purpuratus</name>
    <name type="common">Purple sea urchin</name>
    <dbReference type="NCBI Taxonomy" id="7668"/>
    <lineage>
        <taxon>Eukaryota</taxon>
        <taxon>Metazoa</taxon>
        <taxon>Echinodermata</taxon>
        <taxon>Eleutherozoa</taxon>
        <taxon>Echinozoa</taxon>
        <taxon>Echinoidea</taxon>
        <taxon>Euechinoidea</taxon>
        <taxon>Echinacea</taxon>
        <taxon>Camarodonta</taxon>
        <taxon>Echinidea</taxon>
        <taxon>Strongylocentrotidae</taxon>
        <taxon>Strongylocentrotus</taxon>
    </lineage>
</organism>
<dbReference type="PROSITE" id="PS01209">
    <property type="entry name" value="LDLRA_1"/>
    <property type="match status" value="2"/>
</dbReference>
<evidence type="ECO:0000313" key="10">
    <source>
        <dbReference type="EMBL" id="AAD37426.1"/>
    </source>
</evidence>
<keyword evidence="3 7" id="KW-0378">Hydrolase</keyword>
<dbReference type="SUPFAM" id="SSF57424">
    <property type="entry name" value="LDL receptor-like module"/>
    <property type="match status" value="4"/>
</dbReference>
<dbReference type="STRING" id="7668.Q9XZM7"/>
<dbReference type="Pfam" id="PF00089">
    <property type="entry name" value="Trypsin"/>
    <property type="match status" value="1"/>
</dbReference>
<keyword evidence="2 7" id="KW-0645">Protease</keyword>
<dbReference type="Gene3D" id="2.20.100.10">
    <property type="entry name" value="Thrombospondin type-1 (TSP1) repeat"/>
    <property type="match status" value="1"/>
</dbReference>
<dbReference type="eggNOG" id="KOG3627">
    <property type="taxonomic scope" value="Eukaryota"/>
</dbReference>
<dbReference type="CDD" id="cd00112">
    <property type="entry name" value="LDLa"/>
    <property type="match status" value="3"/>
</dbReference>
<dbReference type="PROSITE" id="PS00134">
    <property type="entry name" value="TRYPSIN_HIS"/>
    <property type="match status" value="1"/>
</dbReference>
<dbReference type="PRINTS" id="PR01705">
    <property type="entry name" value="TSP1REPEAT"/>
</dbReference>
<evidence type="ECO:0000259" key="9">
    <source>
        <dbReference type="PROSITE" id="PS50240"/>
    </source>
</evidence>
<dbReference type="SUPFAM" id="SSF50494">
    <property type="entry name" value="Trypsin-like serine proteases"/>
    <property type="match status" value="1"/>
</dbReference>
<dbReference type="PANTHER" id="PTHR24252:SF7">
    <property type="entry name" value="HYALIN"/>
    <property type="match status" value="1"/>
</dbReference>
<dbReference type="InterPro" id="IPR023415">
    <property type="entry name" value="LDLR_class-A_CS"/>
</dbReference>
<proteinExistence type="evidence at transcript level"/>
<evidence type="ECO:0000256" key="6">
    <source>
        <dbReference type="PROSITE-ProRule" id="PRU00124"/>
    </source>
</evidence>
<dbReference type="FunFam" id="4.10.400.10:FF:000236">
    <property type="entry name" value="AGAP003656-PC"/>
    <property type="match status" value="1"/>
</dbReference>
<dbReference type="Pfam" id="PF00090">
    <property type="entry name" value="TSP_1"/>
    <property type="match status" value="1"/>
</dbReference>
<feature type="disulfide bond" evidence="6">
    <location>
        <begin position="234"/>
        <end position="249"/>
    </location>
</feature>
<evidence type="ECO:0000256" key="7">
    <source>
        <dbReference type="RuleBase" id="RU363034"/>
    </source>
</evidence>
<dbReference type="GO" id="GO:0006508">
    <property type="term" value="P:proteolysis"/>
    <property type="evidence" value="ECO:0007669"/>
    <property type="project" value="UniProtKB-KW"/>
</dbReference>
<dbReference type="PROSITE" id="PS50068">
    <property type="entry name" value="LDLRA_2"/>
    <property type="match status" value="5"/>
</dbReference>
<dbReference type="SMART" id="SM00020">
    <property type="entry name" value="Tryp_SPc"/>
    <property type="match status" value="1"/>
</dbReference>
<protein>
    <submittedName>
        <fullName evidence="10">Cortical granule serine protease 1</fullName>
    </submittedName>
</protein>
<dbReference type="InterPro" id="IPR002172">
    <property type="entry name" value="LDrepeatLR_classA_rpt"/>
</dbReference>
<feature type="chain" id="PRO_5010848489" evidence="8">
    <location>
        <begin position="17"/>
        <end position="581"/>
    </location>
</feature>
<dbReference type="PROSITE" id="PS50092">
    <property type="entry name" value="TSP1"/>
    <property type="match status" value="1"/>
</dbReference>
<comment type="caution">
    <text evidence="6">Lacks conserved residue(s) required for the propagation of feature annotation.</text>
</comment>
<dbReference type="SMART" id="SM00192">
    <property type="entry name" value="LDLa"/>
    <property type="match status" value="5"/>
</dbReference>
<dbReference type="MEROPS" id="S01.439"/>
<dbReference type="CDD" id="cd00190">
    <property type="entry name" value="Tryp_SPc"/>
    <property type="match status" value="1"/>
</dbReference>
<dbReference type="PRINTS" id="PR00261">
    <property type="entry name" value="LDLRECEPTOR"/>
</dbReference>
<dbReference type="PROSITE" id="PS00135">
    <property type="entry name" value="TRYPSIN_SER"/>
    <property type="match status" value="1"/>
</dbReference>
<feature type="disulfide bond" evidence="6">
    <location>
        <begin position="57"/>
        <end position="75"/>
    </location>
</feature>
<dbReference type="CTD" id="373199"/>
<dbReference type="SMART" id="SM00209">
    <property type="entry name" value="TSP1"/>
    <property type="match status" value="1"/>
</dbReference>
<feature type="domain" description="Peptidase S1" evidence="9">
    <location>
        <begin position="334"/>
        <end position="575"/>
    </location>
</feature>
<dbReference type="InterPro" id="IPR036055">
    <property type="entry name" value="LDL_receptor-like_sf"/>
</dbReference>
<dbReference type="Gene3D" id="4.10.400.10">
    <property type="entry name" value="Low-density Lipoprotein Receptor"/>
    <property type="match status" value="4"/>
</dbReference>
<keyword evidence="5 6" id="KW-1015">Disulfide bond</keyword>
<dbReference type="InterPro" id="IPR043504">
    <property type="entry name" value="Peptidase_S1_PA_chymotrypsin"/>
</dbReference>
<dbReference type="InterPro" id="IPR033116">
    <property type="entry name" value="TRYPSIN_SER"/>
</dbReference>
<keyword evidence="4 7" id="KW-0720">Serine protease</keyword>
<dbReference type="PANTHER" id="PTHR24252">
    <property type="entry name" value="ACROSIN-RELATED"/>
    <property type="match status" value="1"/>
</dbReference>
<dbReference type="Gene3D" id="2.40.10.10">
    <property type="entry name" value="Trypsin-like serine proteases"/>
    <property type="match status" value="1"/>
</dbReference>
<evidence type="ECO:0000256" key="5">
    <source>
        <dbReference type="ARBA" id="ARBA00023157"/>
    </source>
</evidence>